<evidence type="ECO:0000256" key="10">
    <source>
        <dbReference type="ARBA" id="ARBA00060207"/>
    </source>
</evidence>
<dbReference type="GO" id="GO:0005509">
    <property type="term" value="F:calcium ion binding"/>
    <property type="evidence" value="ECO:0007669"/>
    <property type="project" value="InterPro"/>
</dbReference>
<reference evidence="15" key="2">
    <citation type="submission" date="2025-09" db="UniProtKB">
        <authorList>
            <consortium name="Ensembl"/>
        </authorList>
    </citation>
    <scope>IDENTIFICATION</scope>
</reference>
<keyword evidence="3" id="KW-0812">Transmembrane</keyword>
<reference evidence="15" key="1">
    <citation type="submission" date="2025-08" db="UniProtKB">
        <authorList>
            <consortium name="Ensembl"/>
        </authorList>
    </citation>
    <scope>IDENTIFICATION</scope>
</reference>
<dbReference type="OMA" id="EEFWRMF"/>
<evidence type="ECO:0000256" key="14">
    <source>
        <dbReference type="SAM" id="SignalP"/>
    </source>
</evidence>
<dbReference type="EC" id="3.2.1.-" evidence="13"/>
<keyword evidence="14" id="KW-0732">Signal</keyword>
<feature type="chain" id="PRO_5034667223" description="alpha-1,2-Mannosidase" evidence="14">
    <location>
        <begin position="24"/>
        <end position="658"/>
    </location>
</feature>
<evidence type="ECO:0000313" key="16">
    <source>
        <dbReference type="Proteomes" id="UP000694388"/>
    </source>
</evidence>
<comment type="cofactor">
    <cofactor evidence="12">
        <name>Ca(2+)</name>
        <dbReference type="ChEBI" id="CHEBI:29108"/>
    </cofactor>
</comment>
<dbReference type="GO" id="GO:0044322">
    <property type="term" value="C:endoplasmic reticulum quality control compartment"/>
    <property type="evidence" value="ECO:0007669"/>
    <property type="project" value="GOC"/>
</dbReference>
<dbReference type="Pfam" id="PF01532">
    <property type="entry name" value="Glyco_hydro_47"/>
    <property type="match status" value="1"/>
</dbReference>
<keyword evidence="16" id="KW-1185">Reference proteome</keyword>
<dbReference type="PRINTS" id="PR00747">
    <property type="entry name" value="GLYHDRLASE47"/>
</dbReference>
<keyword evidence="4" id="KW-0256">Endoplasmic reticulum</keyword>
<evidence type="ECO:0000256" key="1">
    <source>
        <dbReference type="ARBA" id="ARBA00004648"/>
    </source>
</evidence>
<feature type="active site" evidence="11">
    <location>
        <position position="305"/>
    </location>
</feature>
<keyword evidence="13" id="KW-0326">Glycosidase</keyword>
<keyword evidence="5" id="KW-0735">Signal-anchor</keyword>
<keyword evidence="13" id="KW-0378">Hydrolase</keyword>
<dbReference type="InterPro" id="IPR012341">
    <property type="entry name" value="6hp_glycosidase-like_sf"/>
</dbReference>
<evidence type="ECO:0000256" key="7">
    <source>
        <dbReference type="ARBA" id="ARBA00023136"/>
    </source>
</evidence>
<dbReference type="Proteomes" id="UP000694388">
    <property type="component" value="Unplaced"/>
</dbReference>
<evidence type="ECO:0000256" key="12">
    <source>
        <dbReference type="PIRSR" id="PIRSR601382-2"/>
    </source>
</evidence>
<protein>
    <recommendedName>
        <fullName evidence="13">alpha-1,2-Mannosidase</fullName>
        <ecNumber evidence="13">3.2.1.-</ecNumber>
    </recommendedName>
</protein>
<feature type="active site" description="Proton donor" evidence="11">
    <location>
        <position position="409"/>
    </location>
</feature>
<comment type="subcellular location">
    <subcellularLocation>
        <location evidence="1">Endoplasmic reticulum membrane</location>
        <topology evidence="1">Single-pass type II membrane protein</topology>
    </subcellularLocation>
</comment>
<dbReference type="GO" id="GO:0005789">
    <property type="term" value="C:endoplasmic reticulum membrane"/>
    <property type="evidence" value="ECO:0007669"/>
    <property type="project" value="UniProtKB-SubCell"/>
</dbReference>
<keyword evidence="12" id="KW-0479">Metal-binding</keyword>
<dbReference type="FunFam" id="1.50.10.10:FF:000016">
    <property type="entry name" value="alpha-1,2-Mannosidase"/>
    <property type="match status" value="1"/>
</dbReference>
<dbReference type="InterPro" id="IPR036026">
    <property type="entry name" value="Seven-hairpin_glycosidases"/>
</dbReference>
<dbReference type="GO" id="GO:0004571">
    <property type="term" value="F:mannosyl-oligosaccharide 1,2-alpha-mannosidase activity"/>
    <property type="evidence" value="ECO:0007669"/>
    <property type="project" value="InterPro"/>
</dbReference>
<evidence type="ECO:0000256" key="11">
    <source>
        <dbReference type="PIRSR" id="PIRSR601382-1"/>
    </source>
</evidence>
<dbReference type="Ensembl" id="ENSEBUT00000008348.1">
    <property type="protein sequence ID" value="ENSEBUP00000007859.1"/>
    <property type="gene ID" value="ENSEBUG00000005117.1"/>
</dbReference>
<evidence type="ECO:0000313" key="15">
    <source>
        <dbReference type="Ensembl" id="ENSEBUP00000007859.1"/>
    </source>
</evidence>
<evidence type="ECO:0000256" key="5">
    <source>
        <dbReference type="ARBA" id="ARBA00022968"/>
    </source>
</evidence>
<dbReference type="InterPro" id="IPR001382">
    <property type="entry name" value="Glyco_hydro_47"/>
</dbReference>
<keyword evidence="12" id="KW-0106">Calcium</keyword>
<keyword evidence="6" id="KW-1133">Transmembrane helix</keyword>
<keyword evidence="8" id="KW-0325">Glycoprotein</keyword>
<feature type="binding site" evidence="12">
    <location>
        <position position="514"/>
    </location>
    <ligand>
        <name>Ca(2+)</name>
        <dbReference type="ChEBI" id="CHEBI:29108"/>
    </ligand>
</feature>
<evidence type="ECO:0000256" key="2">
    <source>
        <dbReference type="ARBA" id="ARBA00007658"/>
    </source>
</evidence>
<evidence type="ECO:0000256" key="4">
    <source>
        <dbReference type="ARBA" id="ARBA00022824"/>
    </source>
</evidence>
<dbReference type="GO" id="GO:1904380">
    <property type="term" value="P:endoplasmic reticulum mannose trimming"/>
    <property type="evidence" value="ECO:0007669"/>
    <property type="project" value="InterPro"/>
</dbReference>
<dbReference type="GeneTree" id="ENSGT00940000157717"/>
<dbReference type="GO" id="GO:0005975">
    <property type="term" value="P:carbohydrate metabolic process"/>
    <property type="evidence" value="ECO:0007669"/>
    <property type="project" value="InterPro"/>
</dbReference>
<organism evidence="15 16">
    <name type="scientific">Eptatretus burgeri</name>
    <name type="common">Inshore hagfish</name>
    <dbReference type="NCBI Taxonomy" id="7764"/>
    <lineage>
        <taxon>Eukaryota</taxon>
        <taxon>Metazoa</taxon>
        <taxon>Chordata</taxon>
        <taxon>Craniata</taxon>
        <taxon>Vertebrata</taxon>
        <taxon>Cyclostomata</taxon>
        <taxon>Myxini</taxon>
        <taxon>Myxiniformes</taxon>
        <taxon>Myxinidae</taxon>
        <taxon>Eptatretinae</taxon>
        <taxon>Eptatretus</taxon>
    </lineage>
</organism>
<dbReference type="SUPFAM" id="SSF48225">
    <property type="entry name" value="Seven-hairpin glycosidases"/>
    <property type="match status" value="1"/>
</dbReference>
<feature type="active site" evidence="11">
    <location>
        <position position="428"/>
    </location>
</feature>
<name>A0A8C4PZU8_EPTBU</name>
<dbReference type="Gene3D" id="1.50.10.10">
    <property type="match status" value="1"/>
</dbReference>
<proteinExistence type="inferred from homology"/>
<sequence>MLVPGTATLVVMVTVATLALVEPESSERDPSEEARLESGRGGYPAYAGFYRQPYGPLAESQRLKLREDARKMFYFGYENYMKFAFPADELNPIECSGRGPDWDDPSNININDVLGNYSLTLIDVLDTLAVMGNTSEFQRAVQLVVETVSFDQDATVQVFEATIRVMGSLLSAHMLMTEPKQLLGELAPPGYNGELLQMAHELALRLMPAFHDSPSDIPYPRVNLRNGVPVGCAKETCTAGAGSLLVEFGVLSRLIGNPAFEWAARRAVQTLVHLRCNDTGLLGNVVNLQSEEWVGRQSGLGAGLDSFYEYLIKAYVLFGRAEDLAMFESVYQSVRKHLRKGRQECNAGQGEPPLYVNVHMCNGRIANTWVDSLQAFFPGLQVLVGDIEEAICLHAFYYAIWRRYESLPERYNWRLHVPDVSFYPLRPELVESTYLLYQATHNPFYLHVGREILQSLERHARTQCGYATLHHVVEKTQEDRMESFFLSETCKYLFLLFDEDHPLHLSSGDYIFTTEGHIIPVSGSLRHKAWQGDWSTSWKPSRWPSATSSNASCVRVATDRHYALPLQPVYMRQLKAMSCYELRPVLAQLDKLLLMLVEEMVYLKIWCTDTEVLCTSLQLLFYFFSLPSLQAKPWIPSHTFLLPLESAGCRCTCRSYLS</sequence>
<dbReference type="InterPro" id="IPR044674">
    <property type="entry name" value="EDEM1/2/3"/>
</dbReference>
<evidence type="ECO:0000256" key="8">
    <source>
        <dbReference type="ARBA" id="ARBA00023180"/>
    </source>
</evidence>
<comment type="function">
    <text evidence="10">Extracts misfolded glycoproteins, but not glycoproteins undergoing productive folding, from the calnexin cycle. It is directly involved in endoplasmic reticulum-associated degradation (ERAD) and targets misfolded glycoproteins for degradation in an N-glycan-independent manner, probably by forming a complex with SEL1L. It has low mannosidase activity, catalyzing mannose trimming from Man8GlcNAc2 to Man7GlcNAc2.</text>
</comment>
<evidence type="ECO:0000256" key="6">
    <source>
        <dbReference type="ARBA" id="ARBA00022989"/>
    </source>
</evidence>
<comment type="similarity">
    <text evidence="2 13">Belongs to the glycosyl hydrolase 47 family.</text>
</comment>
<dbReference type="PANTHER" id="PTHR45679">
    <property type="entry name" value="ER DEGRADATION-ENHANCING ALPHA-MANNOSIDASE-LIKE PROTEIN 2"/>
    <property type="match status" value="1"/>
</dbReference>
<accession>A0A8C4PZU8</accession>
<keyword evidence="9" id="KW-0834">Unfolded protein response</keyword>
<dbReference type="GO" id="GO:0006986">
    <property type="term" value="P:response to unfolded protein"/>
    <property type="evidence" value="ECO:0007669"/>
    <property type="project" value="UniProtKB-KW"/>
</dbReference>
<dbReference type="PANTHER" id="PTHR45679:SF5">
    <property type="entry name" value="ER DEGRADATION-ENHANCING ALPHA-MANNOSIDASE-LIKE PROTEIN 1"/>
    <property type="match status" value="1"/>
</dbReference>
<feature type="active site" description="Proton donor" evidence="11">
    <location>
        <position position="160"/>
    </location>
</feature>
<evidence type="ECO:0000256" key="9">
    <source>
        <dbReference type="ARBA" id="ARBA00023230"/>
    </source>
</evidence>
<dbReference type="GO" id="GO:1904154">
    <property type="term" value="P:positive regulation of retrograde protein transport, ER to cytosol"/>
    <property type="evidence" value="ECO:0007669"/>
    <property type="project" value="UniProtKB-ARBA"/>
</dbReference>
<evidence type="ECO:0000256" key="13">
    <source>
        <dbReference type="RuleBase" id="RU361193"/>
    </source>
</evidence>
<evidence type="ECO:0000256" key="3">
    <source>
        <dbReference type="ARBA" id="ARBA00022692"/>
    </source>
</evidence>
<dbReference type="AlphaFoldDB" id="A0A8C4PZU8"/>
<keyword evidence="7" id="KW-0472">Membrane</keyword>
<feature type="signal peptide" evidence="14">
    <location>
        <begin position="1"/>
        <end position="23"/>
    </location>
</feature>